<accession>A0ABY2Q6F3</accession>
<comment type="function">
    <text evidence="13">DNA polymerase involved in damage-induced mutagenesis and translesion synthesis (TLS). It is not the major replicative DNA polymerase.</text>
</comment>
<evidence type="ECO:0000256" key="10">
    <source>
        <dbReference type="ARBA" id="ARBA00022932"/>
    </source>
</evidence>
<dbReference type="PANTHER" id="PTHR32294:SF4">
    <property type="entry name" value="ERROR-PRONE DNA POLYMERASE"/>
    <property type="match status" value="1"/>
</dbReference>
<dbReference type="InterPro" id="IPR040982">
    <property type="entry name" value="DNA_pol3_finger"/>
</dbReference>
<evidence type="ECO:0000256" key="9">
    <source>
        <dbReference type="ARBA" id="ARBA00022763"/>
    </source>
</evidence>
<dbReference type="Pfam" id="PF17657">
    <property type="entry name" value="DNA_pol3_finger"/>
    <property type="match status" value="1"/>
</dbReference>
<proteinExistence type="inferred from homology"/>
<evidence type="ECO:0000256" key="6">
    <source>
        <dbReference type="ARBA" id="ARBA00022679"/>
    </source>
</evidence>
<sequence>MKTESSDTPPRTIPTEPRYIEFGVQSNFSFLRGASRPEELVVAACLLGHAGMGLADRNTVAGVVRAWSASKHIRIEAGDEDKGKNEGESKKPFGPFLLPYHPGCRLVFCDGTPDILAYPRDRAGWGHLCRMLTQANLRDETEKGATLLRRADLLEWGDRLSLAVLPDLACNEEETLALLRGLRHRFGAALRLAVAPAYGGGDRFRLERAAAMAAAAGMPLMAVNDVLCHARERRPLQDVLTAIRLNVPVAEAGLELAANAERHLKSGAEMARLFHKFPEAIAETERFSAELGFSLGELKHNYPDEPTRDGATPQQELARLAREGAAERYPPGVPQKVSQRIEEELALIEKMSYARYFLTVHDIVRFARSKGILCQGRGSAANSVVCYCIGITPVGPDQIDTLFERFISEERNEPPDIDVDFEHERRDEVMAYVYEKYQEKHTALAAAVTSYRGRSALREVAKAMGLSDDVRGALSGSIWGWHSSTLGAREAKAGGFDPKDDLSRHVIDRANEIMGFPRHLTQHVGGFVITKDRLDEIVPIVKTAMDERKMVEWDKDDLDAVGLLKVDVLALGMLSCIRRAFDLLTSHYRPVREDDGRPIVDIATMPKEDGRVYDMICRADTLGVFQIESRAQMSMLPRLKPKEFYDLVIEVAIVRPGPIQGDMVHPYLRRRTEKEDVEYYKPELKQILSKTYGVPLFQEQAMKIAMVAGGFEAWEADKLRRAMATFRRTGEVGKYRDRLITGMKKNGYPEEFAKRCFRQIEGFGEYGFPESHAASFAILVYASCWFKAFYPDVFCAAILNSQPMGFYQPAQLIRDARDHGVEIRPVDINHSDWDCTLEPAAFDPGRIVPRHGEMRTVIRTRHAVRLGLRQIKGLAEARAKTFVERRGTGYRSIRDVWLRSGLDADEIERLAEADAFRSFGLDRRGAVWAVRALAKGAGKLPLFDRSEIRLADREPATTLPAMPAGEHVIHDYRSLGLSLKAHPVGFLRTRLDRLGVTPSERLSTVPDGRRVSVAGLVLVRQRPGKGNAIFLTLEDEKAIANVIIWPRIFDRYRAVVMGARFIRVSGKLQSEQDVIHIVADRIDDLTPWLTVLLEEAAPQEAPPRQDARPRTSPGTNQTDPTNEPAAWRNDSDGLARRAREVMPKGRNFQ</sequence>
<evidence type="ECO:0000313" key="19">
    <source>
        <dbReference type="EMBL" id="THF57088.1"/>
    </source>
</evidence>
<gene>
    <name evidence="19" type="primary">dnaE</name>
    <name evidence="13" type="synonym">dnaE2</name>
    <name evidence="19" type="ORF">E6C48_12280</name>
</gene>
<keyword evidence="7 13" id="KW-0548">Nucleotidyltransferase</keyword>
<dbReference type="Pfam" id="PF01336">
    <property type="entry name" value="tRNA_anti-codon"/>
    <property type="match status" value="1"/>
</dbReference>
<keyword evidence="20" id="KW-1185">Reference proteome</keyword>
<dbReference type="Proteomes" id="UP000306441">
    <property type="component" value="Unassembled WGS sequence"/>
</dbReference>
<keyword evidence="9 13" id="KW-0227">DNA damage</keyword>
<dbReference type="EMBL" id="SSNY01000006">
    <property type="protein sequence ID" value="THF57088.1"/>
    <property type="molecule type" value="Genomic_DNA"/>
</dbReference>
<feature type="compositionally biased region" description="Polar residues" evidence="14">
    <location>
        <begin position="1112"/>
        <end position="1121"/>
    </location>
</feature>
<dbReference type="GO" id="GO:0003887">
    <property type="term" value="F:DNA-directed DNA polymerase activity"/>
    <property type="evidence" value="ECO:0007669"/>
    <property type="project" value="UniProtKB-EC"/>
</dbReference>
<evidence type="ECO:0000256" key="13">
    <source>
        <dbReference type="HAMAP-Rule" id="MF_01902"/>
    </source>
</evidence>
<dbReference type="InterPro" id="IPR004805">
    <property type="entry name" value="DnaE2/DnaE/PolC"/>
</dbReference>
<name>A0ABY2Q6F3_9HYPH</name>
<evidence type="ECO:0000256" key="4">
    <source>
        <dbReference type="ARBA" id="ARBA00017273"/>
    </source>
</evidence>
<evidence type="ECO:0000256" key="14">
    <source>
        <dbReference type="SAM" id="MobiDB-lite"/>
    </source>
</evidence>
<evidence type="ECO:0000259" key="17">
    <source>
        <dbReference type="Pfam" id="PF14579"/>
    </source>
</evidence>
<dbReference type="PANTHER" id="PTHR32294">
    <property type="entry name" value="DNA POLYMERASE III SUBUNIT ALPHA"/>
    <property type="match status" value="1"/>
</dbReference>
<feature type="domain" description="Bacterial DNA polymerase III alpha subunit NTPase" evidence="16">
    <location>
        <begin position="315"/>
        <end position="570"/>
    </location>
</feature>
<comment type="caution">
    <text evidence="19">The sequence shown here is derived from an EMBL/GenBank/DDBJ whole genome shotgun (WGS) entry which is preliminary data.</text>
</comment>
<dbReference type="InterPro" id="IPR029460">
    <property type="entry name" value="DNAPol_HHH"/>
</dbReference>
<dbReference type="NCBIfam" id="NF004225">
    <property type="entry name" value="PRK05672.1"/>
    <property type="match status" value="1"/>
</dbReference>
<feature type="domain" description="OB" evidence="15">
    <location>
        <begin position="1011"/>
        <end position="1084"/>
    </location>
</feature>
<feature type="domain" description="DNA polymerase helix-hairpin-helix motif" evidence="17">
    <location>
        <begin position="820"/>
        <end position="924"/>
    </location>
</feature>
<evidence type="ECO:0000256" key="2">
    <source>
        <dbReference type="ARBA" id="ARBA00007391"/>
    </source>
</evidence>
<comment type="catalytic activity">
    <reaction evidence="12 13">
        <text>DNA(n) + a 2'-deoxyribonucleoside 5'-triphosphate = DNA(n+1) + diphosphate</text>
        <dbReference type="Rhea" id="RHEA:22508"/>
        <dbReference type="Rhea" id="RHEA-COMP:17339"/>
        <dbReference type="Rhea" id="RHEA-COMP:17340"/>
        <dbReference type="ChEBI" id="CHEBI:33019"/>
        <dbReference type="ChEBI" id="CHEBI:61560"/>
        <dbReference type="ChEBI" id="CHEBI:173112"/>
        <dbReference type="EC" id="2.7.7.7"/>
    </reaction>
</comment>
<evidence type="ECO:0000259" key="16">
    <source>
        <dbReference type="Pfam" id="PF07733"/>
    </source>
</evidence>
<reference evidence="19 20" key="1">
    <citation type="submission" date="2019-04" db="EMBL/GenBank/DDBJ databases">
        <title>Mesorhizobium composti sp. nov., isolated from compost.</title>
        <authorList>
            <person name="Lin S.-Y."/>
            <person name="Hameed A."/>
            <person name="Hsieh Y.-T."/>
            <person name="Young C.-C."/>
        </authorList>
    </citation>
    <scope>NUCLEOTIDE SEQUENCE [LARGE SCALE GENOMIC DNA]</scope>
    <source>
        <strain evidence="19 20">CC-YTH430</strain>
    </source>
</reference>
<evidence type="ECO:0000256" key="1">
    <source>
        <dbReference type="ARBA" id="ARBA00004496"/>
    </source>
</evidence>
<evidence type="ECO:0000313" key="20">
    <source>
        <dbReference type="Proteomes" id="UP000306441"/>
    </source>
</evidence>
<evidence type="ECO:0000259" key="15">
    <source>
        <dbReference type="Pfam" id="PF01336"/>
    </source>
</evidence>
<dbReference type="InterPro" id="IPR011708">
    <property type="entry name" value="DNA_pol3_alpha_NTPase_dom"/>
</dbReference>
<keyword evidence="8 13" id="KW-0235">DNA replication</keyword>
<evidence type="ECO:0000256" key="11">
    <source>
        <dbReference type="ARBA" id="ARBA00023204"/>
    </source>
</evidence>
<keyword evidence="5 13" id="KW-0963">Cytoplasm</keyword>
<evidence type="ECO:0000256" key="3">
    <source>
        <dbReference type="ARBA" id="ARBA00012417"/>
    </source>
</evidence>
<dbReference type="Pfam" id="PF14579">
    <property type="entry name" value="HHH_6"/>
    <property type="match status" value="1"/>
</dbReference>
<dbReference type="RefSeq" id="WP_136357567.1">
    <property type="nucleotide sequence ID" value="NZ_SSNY01000006.1"/>
</dbReference>
<dbReference type="EC" id="2.7.7.7" evidence="3 13"/>
<evidence type="ECO:0000256" key="7">
    <source>
        <dbReference type="ARBA" id="ARBA00022695"/>
    </source>
</evidence>
<dbReference type="NCBIfam" id="TIGR00594">
    <property type="entry name" value="polc"/>
    <property type="match status" value="1"/>
</dbReference>
<feature type="region of interest" description="Disordered" evidence="14">
    <location>
        <begin position="1096"/>
        <end position="1149"/>
    </location>
</feature>
<comment type="subcellular location">
    <subcellularLocation>
        <location evidence="1 13">Cytoplasm</location>
    </subcellularLocation>
</comment>
<feature type="domain" description="DNA polymerase III alpha subunit finger" evidence="18">
    <location>
        <begin position="573"/>
        <end position="747"/>
    </location>
</feature>
<organism evidence="19 20">
    <name type="scientific">Ollibium composti</name>
    <dbReference type="NCBI Taxonomy" id="2675109"/>
    <lineage>
        <taxon>Bacteria</taxon>
        <taxon>Pseudomonadati</taxon>
        <taxon>Pseudomonadota</taxon>
        <taxon>Alphaproteobacteria</taxon>
        <taxon>Hyphomicrobiales</taxon>
        <taxon>Phyllobacteriaceae</taxon>
        <taxon>Ollibium</taxon>
    </lineage>
</organism>
<dbReference type="InterPro" id="IPR023073">
    <property type="entry name" value="DnaE2"/>
</dbReference>
<keyword evidence="11 13" id="KW-0234">DNA repair</keyword>
<protein>
    <recommendedName>
        <fullName evidence="4 13">Error-prone DNA polymerase</fullName>
        <ecNumber evidence="3 13">2.7.7.7</ecNumber>
    </recommendedName>
</protein>
<keyword evidence="6 13" id="KW-0808">Transferase</keyword>
<evidence type="ECO:0000256" key="5">
    <source>
        <dbReference type="ARBA" id="ARBA00022490"/>
    </source>
</evidence>
<evidence type="ECO:0000256" key="8">
    <source>
        <dbReference type="ARBA" id="ARBA00022705"/>
    </source>
</evidence>
<keyword evidence="10 13" id="KW-0239">DNA-directed DNA polymerase</keyword>
<dbReference type="Gene3D" id="1.10.150.870">
    <property type="match status" value="1"/>
</dbReference>
<feature type="compositionally biased region" description="Basic and acidic residues" evidence="14">
    <location>
        <begin position="1129"/>
        <end position="1143"/>
    </location>
</feature>
<dbReference type="CDD" id="cd07434">
    <property type="entry name" value="PHP_PolIIIA_DnaE2"/>
    <property type="match status" value="1"/>
</dbReference>
<dbReference type="Gene3D" id="3.20.20.140">
    <property type="entry name" value="Metal-dependent hydrolases"/>
    <property type="match status" value="1"/>
</dbReference>
<dbReference type="HAMAP" id="MF_01902">
    <property type="entry name" value="DNApol_error_prone"/>
    <property type="match status" value="1"/>
</dbReference>
<evidence type="ECO:0000256" key="12">
    <source>
        <dbReference type="ARBA" id="ARBA00049244"/>
    </source>
</evidence>
<dbReference type="CDD" id="cd04485">
    <property type="entry name" value="DnaE_OBF"/>
    <property type="match status" value="1"/>
</dbReference>
<dbReference type="InterPro" id="IPR004365">
    <property type="entry name" value="NA-bd_OB_tRNA"/>
</dbReference>
<dbReference type="Pfam" id="PF07733">
    <property type="entry name" value="DNA_pol3_alpha"/>
    <property type="match status" value="1"/>
</dbReference>
<comment type="similarity">
    <text evidence="2 13">Belongs to the DNA polymerase type-C family. DnaE2 subfamily.</text>
</comment>
<evidence type="ECO:0000259" key="18">
    <source>
        <dbReference type="Pfam" id="PF17657"/>
    </source>
</evidence>